<keyword evidence="6" id="KW-1185">Reference proteome</keyword>
<dbReference type="Pfam" id="PF01370">
    <property type="entry name" value="Epimerase"/>
    <property type="match status" value="1"/>
</dbReference>
<feature type="domain" description="NAD-dependent epimerase/dehydratase" evidence="4">
    <location>
        <begin position="15"/>
        <end position="177"/>
    </location>
</feature>
<evidence type="ECO:0000256" key="3">
    <source>
        <dbReference type="ARBA" id="ARBA00023027"/>
    </source>
</evidence>
<sequence length="283" mass="29365">MTTTGDALPGAGRTVLVTGAAGHLGSRSAATLAAAGFELRLLDVVEPADPPAGAEVLVGSVTDADLVARGCADVAAVLHYGGIPVEDAWEDILDVNINGTRTVLEGARHAGAAKVLLASSNHAAGFQHRDSAPPTGLPPTCVPLADTYYGVSKAAMEALGALYHHRFGIDVLALRIGSCTDSPSGSRALSTWFAPADLDAMLLAWLADEDVDFRLAWGISANTRGWFDLSTTPVAGYTSRHDAERDLPELAAAYPPDQVDPEALPYLGGPFTQTELGSAMPRP</sequence>
<dbReference type="PANTHER" id="PTHR43103:SF5">
    <property type="entry name" value="4-EPIMERASE, PUTATIVE (AFU_ORTHOLOGUE AFUA_7G00360)-RELATED"/>
    <property type="match status" value="1"/>
</dbReference>
<accession>A0A367YQL6</accession>
<dbReference type="Gene3D" id="3.40.50.720">
    <property type="entry name" value="NAD(P)-binding Rossmann-like Domain"/>
    <property type="match status" value="1"/>
</dbReference>
<dbReference type="InterPro" id="IPR036291">
    <property type="entry name" value="NAD(P)-bd_dom_sf"/>
</dbReference>
<name>A0A367YQL6_9ACTN</name>
<dbReference type="PANTHER" id="PTHR43103">
    <property type="entry name" value="NUCLEOSIDE-DIPHOSPHATE-SUGAR EPIMERASE"/>
    <property type="match status" value="1"/>
</dbReference>
<protein>
    <submittedName>
        <fullName evidence="5">NAD(P)-dependent oxidoreductase</fullName>
    </submittedName>
</protein>
<dbReference type="SUPFAM" id="SSF51735">
    <property type="entry name" value="NAD(P)-binding Rossmann-fold domains"/>
    <property type="match status" value="1"/>
</dbReference>
<comment type="caution">
    <text evidence="5">The sequence shown here is derived from an EMBL/GenBank/DDBJ whole genome shotgun (WGS) entry which is preliminary data.</text>
</comment>
<dbReference type="CDD" id="cd08946">
    <property type="entry name" value="SDR_e"/>
    <property type="match status" value="1"/>
</dbReference>
<gene>
    <name evidence="5" type="ORF">DT076_17540</name>
</gene>
<keyword evidence="3" id="KW-0520">NAD</keyword>
<proteinExistence type="inferred from homology"/>
<comment type="similarity">
    <text evidence="1">Belongs to the NAD(P)-dependent epimerase/dehydratase family.</text>
</comment>
<dbReference type="GO" id="GO:0016491">
    <property type="term" value="F:oxidoreductase activity"/>
    <property type="evidence" value="ECO:0007669"/>
    <property type="project" value="UniProtKB-KW"/>
</dbReference>
<reference evidence="5 6" key="1">
    <citation type="submission" date="2018-07" db="EMBL/GenBank/DDBJ databases">
        <title>Desertimonas flava gen. nov. sp. nov.</title>
        <authorList>
            <person name="Liu S."/>
        </authorList>
    </citation>
    <scope>NUCLEOTIDE SEQUENCE [LARGE SCALE GENOMIC DNA]</scope>
    <source>
        <strain evidence="5 6">16Sb5-5</strain>
    </source>
</reference>
<evidence type="ECO:0000313" key="6">
    <source>
        <dbReference type="Proteomes" id="UP000252770"/>
    </source>
</evidence>
<dbReference type="InterPro" id="IPR001509">
    <property type="entry name" value="Epimerase_deHydtase"/>
</dbReference>
<evidence type="ECO:0000259" key="4">
    <source>
        <dbReference type="Pfam" id="PF01370"/>
    </source>
</evidence>
<dbReference type="EMBL" id="QOUI01000013">
    <property type="protein sequence ID" value="RCK68185.1"/>
    <property type="molecule type" value="Genomic_DNA"/>
</dbReference>
<organism evidence="5 6">
    <name type="scientific">Desertihabitans brevis</name>
    <dbReference type="NCBI Taxonomy" id="2268447"/>
    <lineage>
        <taxon>Bacteria</taxon>
        <taxon>Bacillati</taxon>
        <taxon>Actinomycetota</taxon>
        <taxon>Actinomycetes</taxon>
        <taxon>Propionibacteriales</taxon>
        <taxon>Propionibacteriaceae</taxon>
        <taxon>Desertihabitans</taxon>
    </lineage>
</organism>
<dbReference type="Proteomes" id="UP000252770">
    <property type="component" value="Unassembled WGS sequence"/>
</dbReference>
<evidence type="ECO:0000313" key="5">
    <source>
        <dbReference type="EMBL" id="RCK68185.1"/>
    </source>
</evidence>
<keyword evidence="2" id="KW-0560">Oxidoreductase</keyword>
<dbReference type="RefSeq" id="WP_114127998.1">
    <property type="nucleotide sequence ID" value="NZ_QOUI01000013.1"/>
</dbReference>
<evidence type="ECO:0000256" key="1">
    <source>
        <dbReference type="ARBA" id="ARBA00007637"/>
    </source>
</evidence>
<dbReference type="AlphaFoldDB" id="A0A367YQL6"/>
<evidence type="ECO:0000256" key="2">
    <source>
        <dbReference type="ARBA" id="ARBA00023002"/>
    </source>
</evidence>